<dbReference type="InterPro" id="IPR024079">
    <property type="entry name" value="MetalloPept_cat_dom_sf"/>
</dbReference>
<accession>A0A183EA16</accession>
<comment type="similarity">
    <text evidence="1">Belongs to the peptidase M10A family.</text>
</comment>
<feature type="binding site" evidence="6">
    <location>
        <position position="89"/>
    </location>
    <ligand>
        <name>Ca(2+)</name>
        <dbReference type="ChEBI" id="CHEBI:29108"/>
        <label>3</label>
    </ligand>
</feature>
<feature type="region of interest" description="Disordered" evidence="7">
    <location>
        <begin position="127"/>
        <end position="155"/>
    </location>
</feature>
<dbReference type="EMBL" id="UYRT01085722">
    <property type="protein sequence ID" value="VDN30493.1"/>
    <property type="molecule type" value="Genomic_DNA"/>
</dbReference>
<reference evidence="11" key="1">
    <citation type="submission" date="2016-06" db="UniProtKB">
        <authorList>
            <consortium name="WormBaseParasite"/>
        </authorList>
    </citation>
    <scope>IDENTIFICATION</scope>
</reference>
<dbReference type="Proteomes" id="UP000271098">
    <property type="component" value="Unassembled WGS sequence"/>
</dbReference>
<reference evidence="9 10" key="2">
    <citation type="submission" date="2018-11" db="EMBL/GenBank/DDBJ databases">
        <authorList>
            <consortium name="Pathogen Informatics"/>
        </authorList>
    </citation>
    <scope>NUCLEOTIDE SEQUENCE [LARGE SCALE GENOMIC DNA]</scope>
</reference>
<dbReference type="SMART" id="SM00235">
    <property type="entry name" value="ZnMc"/>
    <property type="match status" value="1"/>
</dbReference>
<dbReference type="WBParaSite" id="GPUH_0001783201-mRNA-1">
    <property type="protein sequence ID" value="GPUH_0001783201-mRNA-1"/>
    <property type="gene ID" value="GPUH_0001783201"/>
</dbReference>
<dbReference type="Pfam" id="PF00413">
    <property type="entry name" value="Peptidase_M10"/>
    <property type="match status" value="1"/>
</dbReference>
<evidence type="ECO:0000256" key="1">
    <source>
        <dbReference type="ARBA" id="ARBA00010370"/>
    </source>
</evidence>
<evidence type="ECO:0000256" key="4">
    <source>
        <dbReference type="ARBA" id="ARBA00022801"/>
    </source>
</evidence>
<evidence type="ECO:0000256" key="5">
    <source>
        <dbReference type="ARBA" id="ARBA00022833"/>
    </source>
</evidence>
<feature type="binding site" evidence="6">
    <location>
        <position position="96"/>
    </location>
    <ligand>
        <name>Zn(2+)</name>
        <dbReference type="ChEBI" id="CHEBI:29105"/>
        <label>1</label>
    </ligand>
</feature>
<feature type="binding site" evidence="6">
    <location>
        <position position="83"/>
    </location>
    <ligand>
        <name>Zn(2+)</name>
        <dbReference type="ChEBI" id="CHEBI:29105"/>
        <label>1</label>
    </ligand>
</feature>
<dbReference type="Gene3D" id="3.40.390.10">
    <property type="entry name" value="Collagenase (Catalytic Domain)"/>
    <property type="match status" value="1"/>
</dbReference>
<feature type="binding site" evidence="6">
    <location>
        <position position="71"/>
    </location>
    <ligand>
        <name>Ca(2+)</name>
        <dbReference type="ChEBI" id="CHEBI:29108"/>
        <label>2</label>
    </ligand>
</feature>
<dbReference type="GO" id="GO:0005615">
    <property type="term" value="C:extracellular space"/>
    <property type="evidence" value="ECO:0007669"/>
    <property type="project" value="TreeGrafter"/>
</dbReference>
<feature type="domain" description="Peptidase metallopeptidase" evidence="8">
    <location>
        <begin position="19"/>
        <end position="151"/>
    </location>
</feature>
<keyword evidence="10" id="KW-1185">Reference proteome</keyword>
<dbReference type="OrthoDB" id="406838at2759"/>
<dbReference type="InterPro" id="IPR021190">
    <property type="entry name" value="Pept_M10A"/>
</dbReference>
<dbReference type="GO" id="GO:0004222">
    <property type="term" value="F:metalloendopeptidase activity"/>
    <property type="evidence" value="ECO:0007669"/>
    <property type="project" value="InterPro"/>
</dbReference>
<dbReference type="InterPro" id="IPR006026">
    <property type="entry name" value="Peptidase_Metallo"/>
</dbReference>
<evidence type="ECO:0000256" key="7">
    <source>
        <dbReference type="SAM" id="MobiDB-lite"/>
    </source>
</evidence>
<dbReference type="AlphaFoldDB" id="A0A183EA16"/>
<feature type="binding site" evidence="6">
    <location>
        <position position="81"/>
    </location>
    <ligand>
        <name>Zn(2+)</name>
        <dbReference type="ChEBI" id="CHEBI:29105"/>
        <label>1</label>
    </ligand>
</feature>
<keyword evidence="3 6" id="KW-0479">Metal-binding</keyword>
<comment type="cofactor">
    <cofactor evidence="6">
        <name>Zn(2+)</name>
        <dbReference type="ChEBI" id="CHEBI:29105"/>
    </cofactor>
    <text evidence="6">Binds 2 Zn(2+) ions per subunit.</text>
</comment>
<comment type="cofactor">
    <cofactor evidence="6">
        <name>Ca(2+)</name>
        <dbReference type="ChEBI" id="CHEBI:29108"/>
    </cofactor>
    <text evidence="6">Can bind about 5 Ca(2+) ions per subunit.</text>
</comment>
<keyword evidence="6" id="KW-0106">Calcium</keyword>
<feature type="binding site" evidence="6">
    <location>
        <position position="106"/>
    </location>
    <ligand>
        <name>Zn(2+)</name>
        <dbReference type="ChEBI" id="CHEBI:29105"/>
        <label>1</label>
    </ligand>
</feature>
<evidence type="ECO:0000313" key="9">
    <source>
        <dbReference type="EMBL" id="VDN30493.1"/>
    </source>
</evidence>
<feature type="binding site" evidence="6">
    <location>
        <position position="88"/>
    </location>
    <ligand>
        <name>Ca(2+)</name>
        <dbReference type="ChEBI" id="CHEBI:29108"/>
        <label>3</label>
    </ligand>
</feature>
<dbReference type="GO" id="GO:0030574">
    <property type="term" value="P:collagen catabolic process"/>
    <property type="evidence" value="ECO:0007669"/>
    <property type="project" value="TreeGrafter"/>
</dbReference>
<dbReference type="GO" id="GO:0031012">
    <property type="term" value="C:extracellular matrix"/>
    <property type="evidence" value="ECO:0007669"/>
    <property type="project" value="InterPro"/>
</dbReference>
<feature type="binding site" description="in inhibited form" evidence="6">
    <location>
        <position position="6"/>
    </location>
    <ligand>
        <name>Zn(2+)</name>
        <dbReference type="ChEBI" id="CHEBI:29105"/>
        <label>2</label>
        <note>catalytic</note>
    </ligand>
</feature>
<evidence type="ECO:0000256" key="2">
    <source>
        <dbReference type="ARBA" id="ARBA00022670"/>
    </source>
</evidence>
<organism evidence="11">
    <name type="scientific">Gongylonema pulchrum</name>
    <dbReference type="NCBI Taxonomy" id="637853"/>
    <lineage>
        <taxon>Eukaryota</taxon>
        <taxon>Metazoa</taxon>
        <taxon>Ecdysozoa</taxon>
        <taxon>Nematoda</taxon>
        <taxon>Chromadorea</taxon>
        <taxon>Rhabditida</taxon>
        <taxon>Spirurina</taxon>
        <taxon>Spiruromorpha</taxon>
        <taxon>Spiruroidea</taxon>
        <taxon>Gongylonematidae</taxon>
        <taxon>Gongylonema</taxon>
    </lineage>
</organism>
<evidence type="ECO:0000256" key="3">
    <source>
        <dbReference type="ARBA" id="ARBA00022723"/>
    </source>
</evidence>
<evidence type="ECO:0000313" key="11">
    <source>
        <dbReference type="WBParaSite" id="GPUH_0001783201-mRNA-1"/>
    </source>
</evidence>
<feature type="binding site" evidence="6">
    <location>
        <position position="111"/>
    </location>
    <ligand>
        <name>Ca(2+)</name>
        <dbReference type="ChEBI" id="CHEBI:29108"/>
        <label>3</label>
    </ligand>
</feature>
<feature type="binding site" evidence="6">
    <location>
        <position position="111"/>
    </location>
    <ligand>
        <name>Ca(2+)</name>
        <dbReference type="ChEBI" id="CHEBI:29108"/>
        <label>1</label>
    </ligand>
</feature>
<dbReference type="GO" id="GO:0008270">
    <property type="term" value="F:zinc ion binding"/>
    <property type="evidence" value="ECO:0007669"/>
    <property type="project" value="InterPro"/>
</dbReference>
<proteinExistence type="inferred from homology"/>
<dbReference type="PANTHER" id="PTHR10201:SF329">
    <property type="entry name" value="MATRIX METALLOPROTEINASE-C"/>
    <property type="match status" value="1"/>
</dbReference>
<protein>
    <submittedName>
        <fullName evidence="11">ZnMc domain-containing protein</fullName>
    </submittedName>
</protein>
<keyword evidence="2" id="KW-0645">Protease</keyword>
<dbReference type="SUPFAM" id="SSF55486">
    <property type="entry name" value="Metalloproteases ('zincins'), catalytic domain"/>
    <property type="match status" value="1"/>
</dbReference>
<dbReference type="PANTHER" id="PTHR10201">
    <property type="entry name" value="MATRIX METALLOPROTEINASE"/>
    <property type="match status" value="1"/>
</dbReference>
<dbReference type="PRINTS" id="PR00138">
    <property type="entry name" value="MATRIXIN"/>
</dbReference>
<evidence type="ECO:0000259" key="8">
    <source>
        <dbReference type="SMART" id="SM00235"/>
    </source>
</evidence>
<keyword evidence="4" id="KW-0378">Hydrolase</keyword>
<gene>
    <name evidence="9" type="ORF">GPUH_LOCUS17807</name>
</gene>
<sequence>MQQKRCGRMDIMELRRDSDAYKWKNSDLTYSIDSYPNELSQREVRQAVKQAFDTWSAVTPLRFSEIARRADIQIAFARRVHNDPWPFDGRGGVLAHATLPPSGLLHFDLDEKWAYMNPGAIASFSGSQVSNLPKNEGDDQELRAMNGDSGRGGGR</sequence>
<name>A0A183EA16_9BILA</name>
<dbReference type="InterPro" id="IPR001818">
    <property type="entry name" value="Pept_M10_metallopeptidase"/>
</dbReference>
<evidence type="ECO:0000256" key="6">
    <source>
        <dbReference type="PIRSR" id="PIRSR621190-2"/>
    </source>
</evidence>
<feature type="binding site" evidence="6">
    <location>
        <position position="108"/>
    </location>
    <ligand>
        <name>Ca(2+)</name>
        <dbReference type="ChEBI" id="CHEBI:29108"/>
        <label>3</label>
    </ligand>
</feature>
<keyword evidence="5 6" id="KW-0862">Zinc</keyword>
<evidence type="ECO:0000313" key="10">
    <source>
        <dbReference type="Proteomes" id="UP000271098"/>
    </source>
</evidence>
<dbReference type="GO" id="GO:0006508">
    <property type="term" value="P:proteolysis"/>
    <property type="evidence" value="ECO:0007669"/>
    <property type="project" value="UniProtKB-KW"/>
</dbReference>
<dbReference type="GO" id="GO:0030198">
    <property type="term" value="P:extracellular matrix organization"/>
    <property type="evidence" value="ECO:0007669"/>
    <property type="project" value="TreeGrafter"/>
</dbReference>